<dbReference type="InterPro" id="IPR037126">
    <property type="entry name" value="PdaC/RsiV-like_sf"/>
</dbReference>
<dbReference type="PROSITE" id="PS51782">
    <property type="entry name" value="LYSM"/>
    <property type="match status" value="1"/>
</dbReference>
<proteinExistence type="predicted"/>
<dbReference type="Gene3D" id="3.10.350.10">
    <property type="entry name" value="LysM domain"/>
    <property type="match status" value="1"/>
</dbReference>
<dbReference type="SUPFAM" id="SSF54106">
    <property type="entry name" value="LysM domain"/>
    <property type="match status" value="1"/>
</dbReference>
<feature type="domain" description="LysM" evidence="1">
    <location>
        <begin position="84"/>
        <end position="128"/>
    </location>
</feature>
<dbReference type="CDD" id="cd00118">
    <property type="entry name" value="LysM"/>
    <property type="match status" value="1"/>
</dbReference>
<dbReference type="SMART" id="SM00257">
    <property type="entry name" value="LysM"/>
    <property type="match status" value="1"/>
</dbReference>
<protein>
    <recommendedName>
        <fullName evidence="1">LysM domain-containing protein</fullName>
    </recommendedName>
</protein>
<dbReference type="EMBL" id="UINC01004035">
    <property type="protein sequence ID" value="SVA11267.1"/>
    <property type="molecule type" value="Genomic_DNA"/>
</dbReference>
<dbReference type="PANTHER" id="PTHR33734">
    <property type="entry name" value="LYSM DOMAIN-CONTAINING GPI-ANCHORED PROTEIN 2"/>
    <property type="match status" value="1"/>
</dbReference>
<dbReference type="InterPro" id="IPR018392">
    <property type="entry name" value="LysM"/>
</dbReference>
<evidence type="ECO:0000313" key="2">
    <source>
        <dbReference type="EMBL" id="SVA11267.1"/>
    </source>
</evidence>
<gene>
    <name evidence="2" type="ORF">METZ01_LOCUS64121</name>
</gene>
<name>A0A381T9C7_9ZZZZ</name>
<accession>A0A381T9C7</accession>
<dbReference type="PANTHER" id="PTHR33734:SF22">
    <property type="entry name" value="MEMBRANE-BOUND LYTIC MUREIN TRANSGLYCOSYLASE D"/>
    <property type="match status" value="1"/>
</dbReference>
<organism evidence="2">
    <name type="scientific">marine metagenome</name>
    <dbReference type="NCBI Taxonomy" id="408172"/>
    <lineage>
        <taxon>unclassified sequences</taxon>
        <taxon>metagenomes</taxon>
        <taxon>ecological metagenomes</taxon>
    </lineage>
</organism>
<dbReference type="Pfam" id="PF01476">
    <property type="entry name" value="LysM"/>
    <property type="match status" value="1"/>
</dbReference>
<dbReference type="Gene3D" id="3.90.640.20">
    <property type="entry name" value="Heat-shock cognate protein, ATPase"/>
    <property type="match status" value="1"/>
</dbReference>
<dbReference type="AlphaFoldDB" id="A0A381T9C7"/>
<feature type="non-terminal residue" evidence="2">
    <location>
        <position position="1"/>
    </location>
</feature>
<reference evidence="2" key="1">
    <citation type="submission" date="2018-05" db="EMBL/GenBank/DDBJ databases">
        <authorList>
            <person name="Lanie J.A."/>
            <person name="Ng W.-L."/>
            <person name="Kazmierczak K.M."/>
            <person name="Andrzejewski T.M."/>
            <person name="Davidsen T.M."/>
            <person name="Wayne K.J."/>
            <person name="Tettelin H."/>
            <person name="Glass J.I."/>
            <person name="Rusch D."/>
            <person name="Podicherti R."/>
            <person name="Tsui H.-C.T."/>
            <person name="Winkler M.E."/>
        </authorList>
    </citation>
    <scope>NUCLEOTIDE SEQUENCE</scope>
</reference>
<sequence>VRAVASLVALLVLATACSAGDGPTIVTPTTTPDLFGGVSTASTLPPAEVPDWEPVQLVAVRKDAEACIASARPDEIVLPDEGPRTVTVESGDTLGKIAERFDTTVAAFMRANSLSNPDRLRVGQVLIVPRERPDEVDGPEGPKIEWEELACVLDTGVAAHGPDGLPVGASGRIEVVVRWPRIDGTDEAPRVNGRLLGLIQGALAAFLDDVITAVERNGYACREALDGRCMWLMHEYEVLLSNDDVFSLRNTTRRLLPGAAAESAEVLTETFDLVIGRPFEIDLLFDDEADWVGALSAEAIKRLEQEPWVDERRHVGAGPDAANFERFNLTHGGLVLSFAPFTVGGSGSSTVLITIPYRALEGLWATDGPVAPLLEKLD</sequence>
<dbReference type="InterPro" id="IPR036779">
    <property type="entry name" value="LysM_dom_sf"/>
</dbReference>
<evidence type="ECO:0000259" key="1">
    <source>
        <dbReference type="PROSITE" id="PS51782"/>
    </source>
</evidence>
<dbReference type="GO" id="GO:0008932">
    <property type="term" value="F:lytic endotransglycosylase activity"/>
    <property type="evidence" value="ECO:0007669"/>
    <property type="project" value="TreeGrafter"/>
</dbReference>